<evidence type="ECO:0000259" key="5">
    <source>
        <dbReference type="PROSITE" id="PS50977"/>
    </source>
</evidence>
<sequence>MSGVMEQKNDTRSQILTTGRRLTAKQGYTGVGLSALLKEAGVPKGSFYHYFASKEAYGCALLNDFMTEYGTRLNASLAHPDMDARSRFLTYFEEWRKKQISPNLEDRCLVVKLSAEVADLSENMSNILQKSVSEIVARLTETLEQGTDDGTIAALEDPRSTAEMIYHMWLGASLVASLSHSEAPLNSAMNATKVLVPGT</sequence>
<evidence type="ECO:0000256" key="3">
    <source>
        <dbReference type="ARBA" id="ARBA00023163"/>
    </source>
</evidence>
<dbReference type="Pfam" id="PF16925">
    <property type="entry name" value="TetR_C_13"/>
    <property type="match status" value="1"/>
</dbReference>
<dbReference type="GO" id="GO:0003677">
    <property type="term" value="F:DNA binding"/>
    <property type="evidence" value="ECO:0007669"/>
    <property type="project" value="UniProtKB-UniRule"/>
</dbReference>
<dbReference type="EMBL" id="WBWF01000034">
    <property type="protein sequence ID" value="KAB2699053.1"/>
    <property type="molecule type" value="Genomic_DNA"/>
</dbReference>
<dbReference type="InterPro" id="IPR036271">
    <property type="entry name" value="Tet_transcr_reg_TetR-rel_C_sf"/>
</dbReference>
<keyword evidence="2 4" id="KW-0238">DNA-binding</keyword>
<feature type="DNA-binding region" description="H-T-H motif" evidence="4">
    <location>
        <begin position="32"/>
        <end position="51"/>
    </location>
</feature>
<dbReference type="PROSITE" id="PS50977">
    <property type="entry name" value="HTH_TETR_2"/>
    <property type="match status" value="1"/>
</dbReference>
<dbReference type="PANTHER" id="PTHR47506:SF6">
    <property type="entry name" value="HTH-TYPE TRANSCRIPTIONAL REPRESSOR NEMR"/>
    <property type="match status" value="1"/>
</dbReference>
<organism evidence="6 7">
    <name type="scientific">Brucella lupini</name>
    <dbReference type="NCBI Taxonomy" id="255457"/>
    <lineage>
        <taxon>Bacteria</taxon>
        <taxon>Pseudomonadati</taxon>
        <taxon>Pseudomonadota</taxon>
        <taxon>Alphaproteobacteria</taxon>
        <taxon>Hyphomicrobiales</taxon>
        <taxon>Brucellaceae</taxon>
        <taxon>Brucella/Ochrobactrum group</taxon>
        <taxon>Brucella</taxon>
    </lineage>
</organism>
<dbReference type="Gene3D" id="1.10.357.10">
    <property type="entry name" value="Tetracycline Repressor, domain 2"/>
    <property type="match status" value="1"/>
</dbReference>
<evidence type="ECO:0000313" key="7">
    <source>
        <dbReference type="Proteomes" id="UP000435957"/>
    </source>
</evidence>
<evidence type="ECO:0000256" key="1">
    <source>
        <dbReference type="ARBA" id="ARBA00023015"/>
    </source>
</evidence>
<keyword evidence="7" id="KW-1185">Reference proteome</keyword>
<dbReference type="AlphaFoldDB" id="A0AB34DDD2"/>
<dbReference type="PANTHER" id="PTHR47506">
    <property type="entry name" value="TRANSCRIPTIONAL REGULATORY PROTEIN"/>
    <property type="match status" value="1"/>
</dbReference>
<gene>
    <name evidence="6" type="ORF">F9L03_25610</name>
</gene>
<evidence type="ECO:0000256" key="4">
    <source>
        <dbReference type="PROSITE-ProRule" id="PRU00335"/>
    </source>
</evidence>
<protein>
    <submittedName>
        <fullName evidence="6">TetR/AcrR family transcriptional regulator</fullName>
    </submittedName>
</protein>
<keyword evidence="3" id="KW-0804">Transcription</keyword>
<dbReference type="Pfam" id="PF00440">
    <property type="entry name" value="TetR_N"/>
    <property type="match status" value="1"/>
</dbReference>
<dbReference type="Proteomes" id="UP000435957">
    <property type="component" value="Unassembled WGS sequence"/>
</dbReference>
<dbReference type="InterPro" id="IPR001647">
    <property type="entry name" value="HTH_TetR"/>
</dbReference>
<accession>A0AB34DDD2</accession>
<feature type="domain" description="HTH tetR-type" evidence="5">
    <location>
        <begin position="9"/>
        <end position="69"/>
    </location>
</feature>
<evidence type="ECO:0000256" key="2">
    <source>
        <dbReference type="ARBA" id="ARBA00023125"/>
    </source>
</evidence>
<name>A0AB34DDD2_9HYPH</name>
<proteinExistence type="predicted"/>
<dbReference type="SUPFAM" id="SSF46689">
    <property type="entry name" value="Homeodomain-like"/>
    <property type="match status" value="1"/>
</dbReference>
<evidence type="ECO:0000313" key="6">
    <source>
        <dbReference type="EMBL" id="KAB2699053.1"/>
    </source>
</evidence>
<dbReference type="InterPro" id="IPR011075">
    <property type="entry name" value="TetR_C"/>
</dbReference>
<reference evidence="6 7" key="1">
    <citation type="submission" date="2019-09" db="EMBL/GenBank/DDBJ databases">
        <title>Taxonomic organization of the family Brucellaceae based on a phylogenomic approach.</title>
        <authorList>
            <person name="Leclercq S."/>
            <person name="Cloeckaert A."/>
            <person name="Zygmunt M.S."/>
        </authorList>
    </citation>
    <scope>NUCLEOTIDE SEQUENCE [LARGE SCALE GENOMIC DNA]</scope>
    <source>
        <strain evidence="6 7">LUP23</strain>
    </source>
</reference>
<dbReference type="SUPFAM" id="SSF48498">
    <property type="entry name" value="Tetracyclin repressor-like, C-terminal domain"/>
    <property type="match status" value="1"/>
</dbReference>
<dbReference type="InterPro" id="IPR009057">
    <property type="entry name" value="Homeodomain-like_sf"/>
</dbReference>
<keyword evidence="1" id="KW-0805">Transcription regulation</keyword>
<dbReference type="PRINTS" id="PR00455">
    <property type="entry name" value="HTHTETR"/>
</dbReference>
<comment type="caution">
    <text evidence="6">The sequence shown here is derived from an EMBL/GenBank/DDBJ whole genome shotgun (WGS) entry which is preliminary data.</text>
</comment>